<dbReference type="PROSITE" id="PS50893">
    <property type="entry name" value="ABC_TRANSPORTER_2"/>
    <property type="match status" value="1"/>
</dbReference>
<keyword evidence="3 5" id="KW-1133">Transmembrane helix</keyword>
<keyword evidence="9" id="KW-1185">Reference proteome</keyword>
<feature type="transmembrane region" description="Helical" evidence="5">
    <location>
        <begin position="63"/>
        <end position="84"/>
    </location>
</feature>
<gene>
    <name evidence="8" type="ORF">SAMN05660874_03891</name>
</gene>
<dbReference type="PROSITE" id="PS50929">
    <property type="entry name" value="ABC_TM1F"/>
    <property type="match status" value="1"/>
</dbReference>
<organism evidence="8 9">
    <name type="scientific">Saccharopolyspora flava</name>
    <dbReference type="NCBI Taxonomy" id="95161"/>
    <lineage>
        <taxon>Bacteria</taxon>
        <taxon>Bacillati</taxon>
        <taxon>Actinomycetota</taxon>
        <taxon>Actinomycetes</taxon>
        <taxon>Pseudonocardiales</taxon>
        <taxon>Pseudonocardiaceae</taxon>
        <taxon>Saccharopolyspora</taxon>
    </lineage>
</organism>
<feature type="domain" description="ABC transporter" evidence="6">
    <location>
        <begin position="319"/>
        <end position="517"/>
    </location>
</feature>
<evidence type="ECO:0000313" key="9">
    <source>
        <dbReference type="Proteomes" id="UP000198852"/>
    </source>
</evidence>
<dbReference type="STRING" id="95161.SAMN05660874_03891"/>
<dbReference type="AlphaFoldDB" id="A0A1I6TD24"/>
<dbReference type="InterPro" id="IPR036640">
    <property type="entry name" value="ABC1_TM_sf"/>
</dbReference>
<dbReference type="Proteomes" id="UP000198852">
    <property type="component" value="Unassembled WGS sequence"/>
</dbReference>
<feature type="transmembrane region" description="Helical" evidence="5">
    <location>
        <begin position="164"/>
        <end position="182"/>
    </location>
</feature>
<feature type="domain" description="ABC transmembrane type-1" evidence="7">
    <location>
        <begin position="25"/>
        <end position="305"/>
    </location>
</feature>
<evidence type="ECO:0000259" key="7">
    <source>
        <dbReference type="PROSITE" id="PS50929"/>
    </source>
</evidence>
<evidence type="ECO:0000256" key="3">
    <source>
        <dbReference type="ARBA" id="ARBA00022989"/>
    </source>
</evidence>
<dbReference type="SUPFAM" id="SSF52540">
    <property type="entry name" value="P-loop containing nucleoside triphosphate hydrolases"/>
    <property type="match status" value="1"/>
</dbReference>
<dbReference type="GO" id="GO:0005524">
    <property type="term" value="F:ATP binding"/>
    <property type="evidence" value="ECO:0007669"/>
    <property type="project" value="InterPro"/>
</dbReference>
<dbReference type="GO" id="GO:0005886">
    <property type="term" value="C:plasma membrane"/>
    <property type="evidence" value="ECO:0007669"/>
    <property type="project" value="UniProtKB-SubCell"/>
</dbReference>
<dbReference type="GO" id="GO:0015421">
    <property type="term" value="F:ABC-type oligopeptide transporter activity"/>
    <property type="evidence" value="ECO:0007669"/>
    <property type="project" value="TreeGrafter"/>
</dbReference>
<dbReference type="Gene3D" id="3.40.50.300">
    <property type="entry name" value="P-loop containing nucleotide triphosphate hydrolases"/>
    <property type="match status" value="1"/>
</dbReference>
<sequence>MLVTRNGAVRFLVDLLARRPGLVSLAAVSGALWMLPTAVLPLIVGRAVDEGIRAGDTGALLRWALVVLLLGLVQMLAATAVNWASHTLWIHGTADAQRFVLEQVIRLGGALPREVKAGEVVTMGASDVFKIGELFENLGRAVGSLLAFAGGSALVLWISPPLGLVVLIGVPLAVLGIGPLLGPLQRREQVQRDELGELGAQAADIVSGLRILRGIGGERRFFARFAETGQRVRRAGVATGRVDAWLGGAEVLLPGLVTVLVTWLGARMALAGSITVGELVTFYGVSAFLVIPVRTATETAYAFAAARIAAGRATALARVEVDPAPPARPVPLPEGPLGLVDEEVEVPAGQLVVIDAGDRGEAVAERLAGSAVAGGVRLADVDPDERHRRVLLAHNQDLLFAGDVRDGIALGERVGFDTAIRAADASDVLAALPPDGLLDERARLLSGGQRQRLLLARALSADADVLVLDDPTSAVDAHTESRIAERVRALRAGRTTVVLSQSPLWSAVADRHLVLADQ</sequence>
<name>A0A1I6TD24_9PSEU</name>
<evidence type="ECO:0000259" key="6">
    <source>
        <dbReference type="PROSITE" id="PS50893"/>
    </source>
</evidence>
<evidence type="ECO:0000256" key="2">
    <source>
        <dbReference type="ARBA" id="ARBA00022692"/>
    </source>
</evidence>
<dbReference type="InterPro" id="IPR027417">
    <property type="entry name" value="P-loop_NTPase"/>
</dbReference>
<dbReference type="InterPro" id="IPR003439">
    <property type="entry name" value="ABC_transporter-like_ATP-bd"/>
</dbReference>
<dbReference type="InterPro" id="IPR011527">
    <property type="entry name" value="ABC1_TM_dom"/>
</dbReference>
<dbReference type="Pfam" id="PF00664">
    <property type="entry name" value="ABC_membrane"/>
    <property type="match status" value="1"/>
</dbReference>
<keyword evidence="4 5" id="KW-0472">Membrane</keyword>
<comment type="subcellular location">
    <subcellularLocation>
        <location evidence="1">Cell membrane</location>
        <topology evidence="1">Multi-pass membrane protein</topology>
    </subcellularLocation>
</comment>
<dbReference type="Pfam" id="PF00005">
    <property type="entry name" value="ABC_tran"/>
    <property type="match status" value="1"/>
</dbReference>
<accession>A0A1I6TD24</accession>
<feature type="transmembrane region" description="Helical" evidence="5">
    <location>
        <begin position="21"/>
        <end position="43"/>
    </location>
</feature>
<dbReference type="InterPro" id="IPR017871">
    <property type="entry name" value="ABC_transporter-like_CS"/>
</dbReference>
<dbReference type="InterPro" id="IPR039421">
    <property type="entry name" value="Type_1_exporter"/>
</dbReference>
<dbReference type="Gene3D" id="1.20.1560.10">
    <property type="entry name" value="ABC transporter type 1, transmembrane domain"/>
    <property type="match status" value="1"/>
</dbReference>
<reference evidence="9" key="1">
    <citation type="submission" date="2016-10" db="EMBL/GenBank/DDBJ databases">
        <authorList>
            <person name="Varghese N."/>
            <person name="Submissions S."/>
        </authorList>
    </citation>
    <scope>NUCLEOTIDE SEQUENCE [LARGE SCALE GENOMIC DNA]</scope>
    <source>
        <strain evidence="9">DSM 44771</strain>
    </source>
</reference>
<dbReference type="GO" id="GO:0016887">
    <property type="term" value="F:ATP hydrolysis activity"/>
    <property type="evidence" value="ECO:0007669"/>
    <property type="project" value="InterPro"/>
</dbReference>
<dbReference type="EMBL" id="FOZX01000006">
    <property type="protein sequence ID" value="SFS87080.1"/>
    <property type="molecule type" value="Genomic_DNA"/>
</dbReference>
<evidence type="ECO:0000256" key="4">
    <source>
        <dbReference type="ARBA" id="ARBA00023136"/>
    </source>
</evidence>
<evidence type="ECO:0000313" key="8">
    <source>
        <dbReference type="EMBL" id="SFS87080.1"/>
    </source>
</evidence>
<dbReference type="PROSITE" id="PS00211">
    <property type="entry name" value="ABC_TRANSPORTER_1"/>
    <property type="match status" value="1"/>
</dbReference>
<feature type="transmembrane region" description="Helical" evidence="5">
    <location>
        <begin position="244"/>
        <end position="264"/>
    </location>
</feature>
<feature type="transmembrane region" description="Helical" evidence="5">
    <location>
        <begin position="270"/>
        <end position="291"/>
    </location>
</feature>
<dbReference type="PANTHER" id="PTHR43394:SF1">
    <property type="entry name" value="ATP-BINDING CASSETTE SUB-FAMILY B MEMBER 10, MITOCHONDRIAL"/>
    <property type="match status" value="1"/>
</dbReference>
<protein>
    <submittedName>
        <fullName evidence="8">ABC-type multidrug transport system, ATPase and permease component</fullName>
    </submittedName>
</protein>
<keyword evidence="2 5" id="KW-0812">Transmembrane</keyword>
<feature type="transmembrane region" description="Helical" evidence="5">
    <location>
        <begin position="138"/>
        <end position="158"/>
    </location>
</feature>
<evidence type="ECO:0000256" key="5">
    <source>
        <dbReference type="SAM" id="Phobius"/>
    </source>
</evidence>
<evidence type="ECO:0000256" key="1">
    <source>
        <dbReference type="ARBA" id="ARBA00004651"/>
    </source>
</evidence>
<dbReference type="SUPFAM" id="SSF90123">
    <property type="entry name" value="ABC transporter transmembrane region"/>
    <property type="match status" value="1"/>
</dbReference>
<dbReference type="PANTHER" id="PTHR43394">
    <property type="entry name" value="ATP-DEPENDENT PERMEASE MDL1, MITOCHONDRIAL"/>
    <property type="match status" value="1"/>
</dbReference>
<proteinExistence type="predicted"/>